<dbReference type="Proteomes" id="UP000011615">
    <property type="component" value="Unassembled WGS sequence"/>
</dbReference>
<dbReference type="STRING" id="1230457.C476_15950"/>
<dbReference type="eggNOG" id="arCOG03828">
    <property type="taxonomic scope" value="Archaea"/>
</dbReference>
<feature type="domain" description="DUF7344" evidence="1">
    <location>
        <begin position="24"/>
        <end position="95"/>
    </location>
</feature>
<dbReference type="Pfam" id="PF24035">
    <property type="entry name" value="DUF7344"/>
    <property type="match status" value="1"/>
</dbReference>
<dbReference type="OrthoDB" id="241828at2157"/>
<proteinExistence type="predicted"/>
<accession>M0C456</accession>
<sequence>MTEFPITDNDGLVQSTCKTDEILRLLADASRRRVVVSLENVEKNRIHREQLAQRLALPHEDETISGWERALHYIHLPLLADTGLIEYDRQEGTIRHYHCERLSDVLAAVDPE</sequence>
<evidence type="ECO:0000259" key="1">
    <source>
        <dbReference type="Pfam" id="PF24035"/>
    </source>
</evidence>
<dbReference type="InterPro" id="IPR036388">
    <property type="entry name" value="WH-like_DNA-bd_sf"/>
</dbReference>
<gene>
    <name evidence="2" type="ORF">C476_15950</name>
</gene>
<reference evidence="2 3" key="1">
    <citation type="journal article" date="2014" name="PLoS Genet.">
        <title>Phylogenetically driven sequencing of extremely halophilic archaea reveals strategies for static and dynamic osmo-response.</title>
        <authorList>
            <person name="Becker E.A."/>
            <person name="Seitzer P.M."/>
            <person name="Tritt A."/>
            <person name="Larsen D."/>
            <person name="Krusor M."/>
            <person name="Yao A.I."/>
            <person name="Wu D."/>
            <person name="Madern D."/>
            <person name="Eisen J.A."/>
            <person name="Darling A.E."/>
            <person name="Facciotti M.T."/>
        </authorList>
    </citation>
    <scope>NUCLEOTIDE SEQUENCE [LARGE SCALE GENOMIC DNA]</scope>
    <source>
        <strain evidence="2 3">JCM 13563</strain>
    </source>
</reference>
<protein>
    <recommendedName>
        <fullName evidence="1">DUF7344 domain-containing protein</fullName>
    </recommendedName>
</protein>
<organism evidence="2 3">
    <name type="scientific">Natrinema limicola JCM 13563</name>
    <dbReference type="NCBI Taxonomy" id="1230457"/>
    <lineage>
        <taxon>Archaea</taxon>
        <taxon>Methanobacteriati</taxon>
        <taxon>Methanobacteriota</taxon>
        <taxon>Stenosarchaea group</taxon>
        <taxon>Halobacteria</taxon>
        <taxon>Halobacteriales</taxon>
        <taxon>Natrialbaceae</taxon>
        <taxon>Natrinema</taxon>
    </lineage>
</organism>
<dbReference type="EMBL" id="AOIT01000065">
    <property type="protein sequence ID" value="ELZ17458.1"/>
    <property type="molecule type" value="Genomic_DNA"/>
</dbReference>
<evidence type="ECO:0000313" key="3">
    <source>
        <dbReference type="Proteomes" id="UP000011615"/>
    </source>
</evidence>
<dbReference type="InterPro" id="IPR055768">
    <property type="entry name" value="DUF7344"/>
</dbReference>
<comment type="caution">
    <text evidence="2">The sequence shown here is derived from an EMBL/GenBank/DDBJ whole genome shotgun (WGS) entry which is preliminary data.</text>
</comment>
<dbReference type="RefSeq" id="WP_008014683.1">
    <property type="nucleotide sequence ID" value="NZ_AOIT01000065.1"/>
</dbReference>
<keyword evidence="3" id="KW-1185">Reference proteome</keyword>
<evidence type="ECO:0000313" key="2">
    <source>
        <dbReference type="EMBL" id="ELZ17458.1"/>
    </source>
</evidence>
<dbReference type="AlphaFoldDB" id="M0C456"/>
<dbReference type="Gene3D" id="1.10.10.10">
    <property type="entry name" value="Winged helix-like DNA-binding domain superfamily/Winged helix DNA-binding domain"/>
    <property type="match status" value="1"/>
</dbReference>
<dbReference type="PATRIC" id="fig|1230457.4.peg.3200"/>
<name>M0C456_9EURY</name>